<dbReference type="Proteomes" id="UP000604046">
    <property type="component" value="Unassembled WGS sequence"/>
</dbReference>
<keyword evidence="2" id="KW-1185">Reference proteome</keyword>
<accession>A0A812LHE1</accession>
<comment type="caution">
    <text evidence="1">The sequence shown here is derived from an EMBL/GenBank/DDBJ whole genome shotgun (WGS) entry which is preliminary data.</text>
</comment>
<protein>
    <submittedName>
        <fullName evidence="1">Uncharacterized protein</fullName>
    </submittedName>
</protein>
<reference evidence="1" key="1">
    <citation type="submission" date="2021-02" db="EMBL/GenBank/DDBJ databases">
        <authorList>
            <person name="Dougan E. K."/>
            <person name="Rhodes N."/>
            <person name="Thang M."/>
            <person name="Chan C."/>
        </authorList>
    </citation>
    <scope>NUCLEOTIDE SEQUENCE</scope>
</reference>
<name>A0A812LHE1_9DINO</name>
<organism evidence="1 2">
    <name type="scientific">Symbiodinium natans</name>
    <dbReference type="NCBI Taxonomy" id="878477"/>
    <lineage>
        <taxon>Eukaryota</taxon>
        <taxon>Sar</taxon>
        <taxon>Alveolata</taxon>
        <taxon>Dinophyceae</taxon>
        <taxon>Suessiales</taxon>
        <taxon>Symbiodiniaceae</taxon>
        <taxon>Symbiodinium</taxon>
    </lineage>
</organism>
<dbReference type="AlphaFoldDB" id="A0A812LHE1"/>
<proteinExistence type="predicted"/>
<gene>
    <name evidence="1" type="ORF">SNAT2548_LOCUS11886</name>
</gene>
<evidence type="ECO:0000313" key="2">
    <source>
        <dbReference type="Proteomes" id="UP000604046"/>
    </source>
</evidence>
<sequence length="82" mass="8774">MAPAHFNADPHWELIRQVAAADARAKRAGRRNIGIPSELSVPVLAAVAVALRQERANEMKEAGRLSLRGLASGAINVIPKAR</sequence>
<dbReference type="EMBL" id="CAJNDS010001112">
    <property type="protein sequence ID" value="CAE7247586.1"/>
    <property type="molecule type" value="Genomic_DNA"/>
</dbReference>
<evidence type="ECO:0000313" key="1">
    <source>
        <dbReference type="EMBL" id="CAE7247586.1"/>
    </source>
</evidence>